<organism evidence="1 2">
    <name type="scientific">Janibacter alittae</name>
    <dbReference type="NCBI Taxonomy" id="3115209"/>
    <lineage>
        <taxon>Bacteria</taxon>
        <taxon>Bacillati</taxon>
        <taxon>Actinomycetota</taxon>
        <taxon>Actinomycetes</taxon>
        <taxon>Micrococcales</taxon>
        <taxon>Intrasporangiaceae</taxon>
        <taxon>Janibacter</taxon>
    </lineage>
</organism>
<dbReference type="Proteomes" id="UP001382727">
    <property type="component" value="Chromosome"/>
</dbReference>
<dbReference type="Pfam" id="PF05973">
    <property type="entry name" value="Gp49"/>
    <property type="match status" value="1"/>
</dbReference>
<keyword evidence="2" id="KW-1185">Reference proteome</keyword>
<evidence type="ECO:0000313" key="2">
    <source>
        <dbReference type="Proteomes" id="UP001382727"/>
    </source>
</evidence>
<evidence type="ECO:0000313" key="1">
    <source>
        <dbReference type="EMBL" id="WXB76749.1"/>
    </source>
</evidence>
<proteinExistence type="predicted"/>
<dbReference type="EMBL" id="CP144913">
    <property type="protein sequence ID" value="WXB76749.1"/>
    <property type="molecule type" value="Genomic_DNA"/>
</dbReference>
<reference evidence="1 2" key="1">
    <citation type="submission" date="2024-02" db="EMBL/GenBank/DDBJ databases">
        <title>Janibacter sp. nov., isolated from gut of marine sandworm.</title>
        <authorList>
            <person name="Kim B."/>
            <person name="Jun M.O."/>
            <person name="Shin N.-R."/>
        </authorList>
    </citation>
    <scope>NUCLEOTIDE SEQUENCE [LARGE SCALE GENOMIC DNA]</scope>
    <source>
        <strain evidence="1 2">A1S7</strain>
    </source>
</reference>
<sequence length="100" mass="11553">MPLVRSELLDIPDENARGWLLGAMKEYEKGRLPANKVKPIGDGIFEITVNRDGVFLRCLFFHPKPYIAVGLKVYMKKSNKLPKQIHKVAKDRMRAWKDDT</sequence>
<dbReference type="InterPro" id="IPR009241">
    <property type="entry name" value="HigB-like"/>
</dbReference>
<gene>
    <name evidence="1" type="ORF">V1351_01440</name>
</gene>
<accession>A0ABZ2MI49</accession>
<protein>
    <submittedName>
        <fullName evidence="1">Type II toxin-antitoxin system RelE/ParE family toxin</fullName>
    </submittedName>
</protein>
<dbReference type="RefSeq" id="WP_338750038.1">
    <property type="nucleotide sequence ID" value="NZ_CP144913.1"/>
</dbReference>
<name>A0ABZ2MI49_9MICO</name>